<sequence>MESSPYVPLLLDLQTLEPIFAFDPKSIQIMELLVMATLKWRLHSVTPFDYLNYFISKLSLSESKFDPYTYILSTSSDLIVNTTRGKSLKNPLLFNKLHLWGGKGGSGGGRWILAVNECGVVWLLAVGKEGDGFDGFG</sequence>
<name>A0ABD1UD29_9LAMI</name>
<reference evidence="2" key="1">
    <citation type="submission" date="2024-07" db="EMBL/GenBank/DDBJ databases">
        <title>Two chromosome-level genome assemblies of Korean endemic species Abeliophyllum distichum and Forsythia ovata (Oleaceae).</title>
        <authorList>
            <person name="Jang H."/>
        </authorList>
    </citation>
    <scope>NUCLEOTIDE SEQUENCE [LARGE SCALE GENOMIC DNA]</scope>
</reference>
<organism evidence="1 2">
    <name type="scientific">Forsythia ovata</name>
    <dbReference type="NCBI Taxonomy" id="205694"/>
    <lineage>
        <taxon>Eukaryota</taxon>
        <taxon>Viridiplantae</taxon>
        <taxon>Streptophyta</taxon>
        <taxon>Embryophyta</taxon>
        <taxon>Tracheophyta</taxon>
        <taxon>Spermatophyta</taxon>
        <taxon>Magnoliopsida</taxon>
        <taxon>eudicotyledons</taxon>
        <taxon>Gunneridae</taxon>
        <taxon>Pentapetalae</taxon>
        <taxon>asterids</taxon>
        <taxon>lamiids</taxon>
        <taxon>Lamiales</taxon>
        <taxon>Oleaceae</taxon>
        <taxon>Forsythieae</taxon>
        <taxon>Forsythia</taxon>
    </lineage>
</organism>
<gene>
    <name evidence="1" type="ORF">Fot_26857</name>
</gene>
<proteinExistence type="predicted"/>
<evidence type="ECO:0000313" key="1">
    <source>
        <dbReference type="EMBL" id="KAL2522934.1"/>
    </source>
</evidence>
<comment type="caution">
    <text evidence="1">The sequence shown here is derived from an EMBL/GenBank/DDBJ whole genome shotgun (WGS) entry which is preliminary data.</text>
</comment>
<evidence type="ECO:0000313" key="2">
    <source>
        <dbReference type="Proteomes" id="UP001604277"/>
    </source>
</evidence>
<protein>
    <submittedName>
        <fullName evidence="1">B-like cyclin</fullName>
    </submittedName>
</protein>
<dbReference type="EMBL" id="JBFOLJ010000007">
    <property type="protein sequence ID" value="KAL2522934.1"/>
    <property type="molecule type" value="Genomic_DNA"/>
</dbReference>
<dbReference type="Proteomes" id="UP001604277">
    <property type="component" value="Unassembled WGS sequence"/>
</dbReference>
<dbReference type="AlphaFoldDB" id="A0ABD1UD29"/>
<accession>A0ABD1UD29</accession>
<keyword evidence="2" id="KW-1185">Reference proteome</keyword>
<dbReference type="Gene3D" id="1.10.472.10">
    <property type="entry name" value="Cyclin-like"/>
    <property type="match status" value="1"/>
</dbReference>